<dbReference type="Pfam" id="PF21082">
    <property type="entry name" value="MS_channel_3rd"/>
    <property type="match status" value="1"/>
</dbReference>
<feature type="signal peptide" evidence="9">
    <location>
        <begin position="1"/>
        <end position="23"/>
    </location>
</feature>
<sequence length="847" mass="90918">MTRRLISLAALLALMLFSAVSMAQAQEESPAAAEETATDAEVSAPEAAPVIASDGSTLDYEAWVKLAERVEQALESGRVSTSVLESLRGELTTWRERFAQARSANAVRIATLRAQIAALGPKPENADSEMPSTAATRQSLTEQLDALVAPVKRAELAHVRADTLIGQLDKTLRARQTAGLTQIGPSPLNPAFWLPAVSDLGRSLRLAWASAADTWQNDIKWAQVRGAMAAATVFLLAGLGLLIFGQRVVRRAGEKVRAGVQGPARSAMGFVLSIVQVAVPLLGVGAIVLGLDNALVLDARGRLLLTALAVTAVLYFVARWVGMQVFGLPGASWQIVAVPEWRSREGRFQTTVSGLFAGLTMTVLQLGDLDGYSDASVAVLQWPLLVLTGLALLRIGRVFRVNLVQARAEADGAGFFDRSLGFLGTILTIVGVLGPALAALGYVELGRFLLFPTLVTLFVIAVILILHQFFVDIYGVVTRRSRDEAREALIPVLISFGIALATLPLFLLIWGGRVTELTELWARLGAGIHFGETVITPGDVLTVVVVFALGFMLTRLIQGMLGSTILPKTEVDIGGQNAITSGVGYVGIFLAAVVAITSAGIDLSSLAIVAGALSVGIGFGLQNIVSNFVSGIILLIERPVSEGDWIDVGGHMGYVRDISVRSTRIETFDRTDVVIPNSDLISGVVTNYTRGNLIGRVIVKVGVAYGCDTRRVEEILLEVAKDHPLVAINPAPSAHFMGFGADSLDFEIRAILKDVNFVLSVRSDMNHEIARRFRDENIEIPFAQRDIWLRNPETLTGLGAGAAPKPDKPRKSRRKANRAETVDQAREALDEDDMTDTFGYGREDNDD</sequence>
<feature type="transmembrane region" description="Helical" evidence="8">
    <location>
        <begin position="578"/>
        <end position="601"/>
    </location>
</feature>
<keyword evidence="9" id="KW-0732">Signal</keyword>
<evidence type="ECO:0000256" key="5">
    <source>
        <dbReference type="ARBA" id="ARBA00022989"/>
    </source>
</evidence>
<evidence type="ECO:0000256" key="9">
    <source>
        <dbReference type="SAM" id="SignalP"/>
    </source>
</evidence>
<dbReference type="GO" id="GO:0005886">
    <property type="term" value="C:plasma membrane"/>
    <property type="evidence" value="ECO:0007669"/>
    <property type="project" value="UniProtKB-SubCell"/>
</dbReference>
<evidence type="ECO:0000256" key="6">
    <source>
        <dbReference type="ARBA" id="ARBA00023136"/>
    </source>
</evidence>
<comment type="caution">
    <text evidence="13">The sequence shown here is derived from an EMBL/GenBank/DDBJ whole genome shotgun (WGS) entry which is preliminary data.</text>
</comment>
<proteinExistence type="inferred from homology"/>
<dbReference type="InterPro" id="IPR006685">
    <property type="entry name" value="MscS_channel_2nd"/>
</dbReference>
<evidence type="ECO:0000259" key="11">
    <source>
        <dbReference type="Pfam" id="PF12607"/>
    </source>
</evidence>
<feature type="transmembrane region" description="Helical" evidence="8">
    <location>
        <begin position="607"/>
        <end position="636"/>
    </location>
</feature>
<dbReference type="InterPro" id="IPR011014">
    <property type="entry name" value="MscS_channel_TM-2"/>
</dbReference>
<dbReference type="InterPro" id="IPR023408">
    <property type="entry name" value="MscS_beta-dom_sf"/>
</dbReference>
<feature type="transmembrane region" description="Helical" evidence="8">
    <location>
        <begin position="540"/>
        <end position="557"/>
    </location>
</feature>
<protein>
    <submittedName>
        <fullName evidence="13">Mechanosensitive ion channel family protein</fullName>
    </submittedName>
</protein>
<feature type="chain" id="PRO_5022916820" evidence="9">
    <location>
        <begin position="24"/>
        <end position="847"/>
    </location>
</feature>
<evidence type="ECO:0000313" key="14">
    <source>
        <dbReference type="Proteomes" id="UP000322080"/>
    </source>
</evidence>
<dbReference type="InterPro" id="IPR011066">
    <property type="entry name" value="MscS_channel_C_sf"/>
</dbReference>
<feature type="domain" description="Mechanosensitive ion channel MscS C-terminal" evidence="12">
    <location>
        <begin position="699"/>
        <end position="780"/>
    </location>
</feature>
<feature type="transmembrane region" description="Helical" evidence="8">
    <location>
        <begin position="489"/>
        <end position="511"/>
    </location>
</feature>
<dbReference type="PANTHER" id="PTHR30347">
    <property type="entry name" value="POTASSIUM CHANNEL RELATED"/>
    <property type="match status" value="1"/>
</dbReference>
<accession>A0A5D0RKY1</accession>
<feature type="transmembrane region" description="Helical" evidence="8">
    <location>
        <begin position="348"/>
        <end position="367"/>
    </location>
</feature>
<dbReference type="EMBL" id="VSIY01000006">
    <property type="protein sequence ID" value="TYB81298.1"/>
    <property type="molecule type" value="Genomic_DNA"/>
</dbReference>
<feature type="transmembrane region" description="Helical" evidence="8">
    <location>
        <begin position="420"/>
        <end position="443"/>
    </location>
</feature>
<keyword evidence="14" id="KW-1185">Reference proteome</keyword>
<feature type="domain" description="DUF3772" evidence="11">
    <location>
        <begin position="152"/>
        <end position="211"/>
    </location>
</feature>
<comment type="subcellular location">
    <subcellularLocation>
        <location evidence="1">Cell membrane</location>
        <topology evidence="1">Multi-pass membrane protein</topology>
    </subcellularLocation>
</comment>
<evidence type="ECO:0000256" key="7">
    <source>
        <dbReference type="SAM" id="MobiDB-lite"/>
    </source>
</evidence>
<keyword evidence="6 8" id="KW-0472">Membrane</keyword>
<name>A0A5D0RKY1_9RHOB</name>
<evidence type="ECO:0000259" key="12">
    <source>
        <dbReference type="Pfam" id="PF21082"/>
    </source>
</evidence>
<feature type="transmembrane region" description="Helical" evidence="8">
    <location>
        <begin position="449"/>
        <end position="477"/>
    </location>
</feature>
<dbReference type="SUPFAM" id="SSF82689">
    <property type="entry name" value="Mechanosensitive channel protein MscS (YggB), C-terminal domain"/>
    <property type="match status" value="1"/>
</dbReference>
<dbReference type="Gene3D" id="2.30.30.60">
    <property type="match status" value="1"/>
</dbReference>
<dbReference type="Proteomes" id="UP000322080">
    <property type="component" value="Unassembled WGS sequence"/>
</dbReference>
<gene>
    <name evidence="13" type="ORF">FVF75_09230</name>
</gene>
<evidence type="ECO:0000259" key="10">
    <source>
        <dbReference type="Pfam" id="PF00924"/>
    </source>
</evidence>
<evidence type="ECO:0000256" key="2">
    <source>
        <dbReference type="ARBA" id="ARBA00008017"/>
    </source>
</evidence>
<feature type="domain" description="Mechanosensitive ion channel MscS" evidence="10">
    <location>
        <begin position="623"/>
        <end position="690"/>
    </location>
</feature>
<evidence type="ECO:0000313" key="13">
    <source>
        <dbReference type="EMBL" id="TYB81298.1"/>
    </source>
</evidence>
<evidence type="ECO:0000256" key="3">
    <source>
        <dbReference type="ARBA" id="ARBA00022475"/>
    </source>
</evidence>
<feature type="region of interest" description="Disordered" evidence="7">
    <location>
        <begin position="28"/>
        <end position="48"/>
    </location>
</feature>
<evidence type="ECO:0000256" key="1">
    <source>
        <dbReference type="ARBA" id="ARBA00004651"/>
    </source>
</evidence>
<feature type="compositionally biased region" description="Low complexity" evidence="7">
    <location>
        <begin position="28"/>
        <end position="44"/>
    </location>
</feature>
<dbReference type="InterPro" id="IPR049278">
    <property type="entry name" value="MS_channel_C"/>
</dbReference>
<feature type="transmembrane region" description="Helical" evidence="8">
    <location>
        <begin position="266"/>
        <end position="291"/>
    </location>
</feature>
<reference evidence="13 14" key="1">
    <citation type="submission" date="2019-08" db="EMBL/GenBank/DDBJ databases">
        <title>Identification of a novel species of the genus Boseongicola.</title>
        <authorList>
            <person name="Zhang X.-Q."/>
        </authorList>
    </citation>
    <scope>NUCLEOTIDE SEQUENCE [LARGE SCALE GENOMIC DNA]</scope>
    <source>
        <strain evidence="13 14">HY14</strain>
    </source>
</reference>
<keyword evidence="3" id="KW-1003">Cell membrane</keyword>
<dbReference type="PANTHER" id="PTHR30347:SF1">
    <property type="entry name" value="MECHANOSENSITIVE CHANNEL MSCK"/>
    <property type="match status" value="1"/>
</dbReference>
<feature type="transmembrane region" description="Helical" evidence="8">
    <location>
        <begin position="303"/>
        <end position="327"/>
    </location>
</feature>
<feature type="compositionally biased region" description="Basic and acidic residues" evidence="7">
    <location>
        <begin position="817"/>
        <end position="828"/>
    </location>
</feature>
<dbReference type="InterPro" id="IPR022249">
    <property type="entry name" value="DUF3772"/>
</dbReference>
<dbReference type="SUPFAM" id="SSF82861">
    <property type="entry name" value="Mechanosensitive channel protein MscS (YggB), transmembrane region"/>
    <property type="match status" value="1"/>
</dbReference>
<dbReference type="GO" id="GO:0008381">
    <property type="term" value="F:mechanosensitive monoatomic ion channel activity"/>
    <property type="evidence" value="ECO:0007669"/>
    <property type="project" value="UniProtKB-ARBA"/>
</dbReference>
<dbReference type="Pfam" id="PF00924">
    <property type="entry name" value="MS_channel_2nd"/>
    <property type="match status" value="1"/>
</dbReference>
<feature type="transmembrane region" description="Helical" evidence="8">
    <location>
        <begin position="226"/>
        <end position="245"/>
    </location>
</feature>
<dbReference type="SUPFAM" id="SSF50182">
    <property type="entry name" value="Sm-like ribonucleoproteins"/>
    <property type="match status" value="1"/>
</dbReference>
<dbReference type="InterPro" id="IPR052702">
    <property type="entry name" value="MscS-like_channel"/>
</dbReference>
<dbReference type="Pfam" id="PF12607">
    <property type="entry name" value="DUF3772"/>
    <property type="match status" value="1"/>
</dbReference>
<dbReference type="RefSeq" id="WP_148377692.1">
    <property type="nucleotide sequence ID" value="NZ_VSIY01000006.1"/>
</dbReference>
<feature type="region of interest" description="Disordered" evidence="7">
    <location>
        <begin position="798"/>
        <end position="847"/>
    </location>
</feature>
<evidence type="ECO:0000256" key="4">
    <source>
        <dbReference type="ARBA" id="ARBA00022692"/>
    </source>
</evidence>
<feature type="transmembrane region" description="Helical" evidence="8">
    <location>
        <begin position="379"/>
        <end position="399"/>
    </location>
</feature>
<dbReference type="AlphaFoldDB" id="A0A5D0RKY1"/>
<dbReference type="Gene3D" id="3.30.70.100">
    <property type="match status" value="1"/>
</dbReference>
<keyword evidence="4 8" id="KW-0812">Transmembrane</keyword>
<comment type="similarity">
    <text evidence="2">Belongs to the MscS (TC 1.A.23) family.</text>
</comment>
<dbReference type="Gene3D" id="1.10.287.1260">
    <property type="match status" value="1"/>
</dbReference>
<dbReference type="InterPro" id="IPR010920">
    <property type="entry name" value="LSM_dom_sf"/>
</dbReference>
<evidence type="ECO:0000256" key="8">
    <source>
        <dbReference type="SAM" id="Phobius"/>
    </source>
</evidence>
<organism evidence="13 14">
    <name type="scientific">Maritimibacter fusiformis</name>
    <dbReference type="NCBI Taxonomy" id="2603819"/>
    <lineage>
        <taxon>Bacteria</taxon>
        <taxon>Pseudomonadati</taxon>
        <taxon>Pseudomonadota</taxon>
        <taxon>Alphaproteobacteria</taxon>
        <taxon>Rhodobacterales</taxon>
        <taxon>Roseobacteraceae</taxon>
        <taxon>Maritimibacter</taxon>
    </lineage>
</organism>
<keyword evidence="5 8" id="KW-1133">Transmembrane helix</keyword>